<feature type="compositionally biased region" description="Basic and acidic residues" evidence="1">
    <location>
        <begin position="73"/>
        <end position="102"/>
    </location>
</feature>
<proteinExistence type="predicted"/>
<feature type="region of interest" description="Disordered" evidence="1">
    <location>
        <begin position="51"/>
        <end position="102"/>
    </location>
</feature>
<evidence type="ECO:0000313" key="3">
    <source>
        <dbReference type="Proteomes" id="UP001243846"/>
    </source>
</evidence>
<accession>A0ABT8D5Z8</accession>
<evidence type="ECO:0000256" key="1">
    <source>
        <dbReference type="SAM" id="MobiDB-lite"/>
    </source>
</evidence>
<gene>
    <name evidence="2" type="ORF">QWZ10_09035</name>
</gene>
<sequence length="140" mass="16194">MENGRCRYHGGKTPKGKDWHRITRPANADKATAKMGTLERRAKQRAQRLAKMTAEEQAQYRAWRQSHTPGPPEAREARKQQRKQNAEIRARGAAHARSEPSAEMRALLDRITDLKAMQKELTKQTEQMVEDGREECEIFR</sequence>
<comment type="caution">
    <text evidence="2">The sequence shown here is derived from an EMBL/GenBank/DDBJ whole genome shotgun (WGS) entry which is preliminary data.</text>
</comment>
<name>A0ABT8D5Z8_9RHOB</name>
<feature type="compositionally biased region" description="Basic residues" evidence="1">
    <location>
        <begin position="1"/>
        <end position="14"/>
    </location>
</feature>
<feature type="region of interest" description="Disordered" evidence="1">
    <location>
        <begin position="1"/>
        <end position="20"/>
    </location>
</feature>
<keyword evidence="3" id="KW-1185">Reference proteome</keyword>
<organism evidence="2 3">
    <name type="scientific">Paracoccus cavernae</name>
    <dbReference type="NCBI Taxonomy" id="1571207"/>
    <lineage>
        <taxon>Bacteria</taxon>
        <taxon>Pseudomonadati</taxon>
        <taxon>Pseudomonadota</taxon>
        <taxon>Alphaproteobacteria</taxon>
        <taxon>Rhodobacterales</taxon>
        <taxon>Paracoccaceae</taxon>
        <taxon>Paracoccus</taxon>
    </lineage>
</organism>
<dbReference type="Proteomes" id="UP001243846">
    <property type="component" value="Unassembled WGS sequence"/>
</dbReference>
<evidence type="ECO:0000313" key="2">
    <source>
        <dbReference type="EMBL" id="MDN3711929.1"/>
    </source>
</evidence>
<protein>
    <submittedName>
        <fullName evidence="2">Uncharacterized protein</fullName>
    </submittedName>
</protein>
<reference evidence="3" key="1">
    <citation type="journal article" date="2019" name="Int. J. Syst. Evol. Microbiol.">
        <title>The Global Catalogue of Microorganisms (GCM) 10K type strain sequencing project: providing services to taxonomists for standard genome sequencing and annotation.</title>
        <authorList>
            <consortium name="The Broad Institute Genomics Platform"/>
            <consortium name="The Broad Institute Genome Sequencing Center for Infectious Disease"/>
            <person name="Wu L."/>
            <person name="Ma J."/>
        </authorList>
    </citation>
    <scope>NUCLEOTIDE SEQUENCE [LARGE SCALE GENOMIC DNA]</scope>
    <source>
        <strain evidence="3">CECT 8482</strain>
    </source>
</reference>
<dbReference type="EMBL" id="JAUFRC010000001">
    <property type="protein sequence ID" value="MDN3711929.1"/>
    <property type="molecule type" value="Genomic_DNA"/>
</dbReference>